<dbReference type="AlphaFoldDB" id="A0A7N2M3F7"/>
<dbReference type="InParanoid" id="A0A7N2M3F7"/>
<dbReference type="EMBL" id="LRBV02000007">
    <property type="status" value="NOT_ANNOTATED_CDS"/>
    <property type="molecule type" value="Genomic_DNA"/>
</dbReference>
<keyword evidence="2" id="KW-1185">Reference proteome</keyword>
<name>A0A7N2M3F7_QUELO</name>
<dbReference type="Gramene" id="QL07p017299:mrna">
    <property type="protein sequence ID" value="QL07p017299:mrna"/>
    <property type="gene ID" value="QL07p017299"/>
</dbReference>
<evidence type="ECO:0000313" key="1">
    <source>
        <dbReference type="EnsemblPlants" id="QL07p017299:mrna"/>
    </source>
</evidence>
<dbReference type="PANTHER" id="PTHR35218">
    <property type="entry name" value="RNASE H DOMAIN-CONTAINING PROTEIN"/>
    <property type="match status" value="1"/>
</dbReference>
<accession>A0A7N2M3F7</accession>
<sequence>MARNWALTQLNKKATDSSKSHFTSATQPLSFLDNNGVDASFQFSLAPCAELVDCSKLEGSLEKDAELEVGVGLTTIAVPNLGKDDEPKVGVGYGGDRSTLSLGRRRTAAMLEKIGWNSKKVVDLLPPHEECPTPNLSLIMNIIVWNSRGILKPNFQNHVRELARNHNLAILVMETRLGRACAKEITDKFPFDGAILTETVGFTGGL</sequence>
<reference evidence="1" key="2">
    <citation type="submission" date="2021-01" db="UniProtKB">
        <authorList>
            <consortium name="EnsemblPlants"/>
        </authorList>
    </citation>
    <scope>IDENTIFICATION</scope>
</reference>
<protein>
    <submittedName>
        <fullName evidence="1">Uncharacterized protein</fullName>
    </submittedName>
</protein>
<dbReference type="PANTHER" id="PTHR35218:SF9">
    <property type="entry name" value="ENDONUCLEASE_EXONUCLEASE_PHOSPHATASE DOMAIN-CONTAINING PROTEIN"/>
    <property type="match status" value="1"/>
</dbReference>
<reference evidence="1 2" key="1">
    <citation type="journal article" date="2016" name="G3 (Bethesda)">
        <title>First Draft Assembly and Annotation of the Genome of a California Endemic Oak Quercus lobata Nee (Fagaceae).</title>
        <authorList>
            <person name="Sork V.L."/>
            <person name="Fitz-Gibbon S.T."/>
            <person name="Puiu D."/>
            <person name="Crepeau M."/>
            <person name="Gugger P.F."/>
            <person name="Sherman R."/>
            <person name="Stevens K."/>
            <person name="Langley C.H."/>
            <person name="Pellegrini M."/>
            <person name="Salzberg S.L."/>
        </authorList>
    </citation>
    <scope>NUCLEOTIDE SEQUENCE [LARGE SCALE GENOMIC DNA]</scope>
    <source>
        <strain evidence="1 2">cv. SW786</strain>
    </source>
</reference>
<proteinExistence type="predicted"/>
<organism evidence="1 2">
    <name type="scientific">Quercus lobata</name>
    <name type="common">Valley oak</name>
    <dbReference type="NCBI Taxonomy" id="97700"/>
    <lineage>
        <taxon>Eukaryota</taxon>
        <taxon>Viridiplantae</taxon>
        <taxon>Streptophyta</taxon>
        <taxon>Embryophyta</taxon>
        <taxon>Tracheophyta</taxon>
        <taxon>Spermatophyta</taxon>
        <taxon>Magnoliopsida</taxon>
        <taxon>eudicotyledons</taxon>
        <taxon>Gunneridae</taxon>
        <taxon>Pentapetalae</taxon>
        <taxon>rosids</taxon>
        <taxon>fabids</taxon>
        <taxon>Fagales</taxon>
        <taxon>Fagaceae</taxon>
        <taxon>Quercus</taxon>
    </lineage>
</organism>
<dbReference type="Proteomes" id="UP000594261">
    <property type="component" value="Chromosome 7"/>
</dbReference>
<evidence type="ECO:0000313" key="2">
    <source>
        <dbReference type="Proteomes" id="UP000594261"/>
    </source>
</evidence>
<dbReference type="EnsemblPlants" id="QL07p017299:mrna">
    <property type="protein sequence ID" value="QL07p017299:mrna"/>
    <property type="gene ID" value="QL07p017299"/>
</dbReference>